<protein>
    <submittedName>
        <fullName evidence="1">Uncharacterized protein</fullName>
    </submittedName>
</protein>
<name>Q8GX03_ARATH</name>
<dbReference type="AlphaFoldDB" id="Q8GX03"/>
<proteinExistence type="evidence at transcript level"/>
<reference evidence="1" key="1">
    <citation type="submission" date="2002-11" db="EMBL/GenBank/DDBJ databases">
        <title>Arabidopsis thaliana full-length cDNA.</title>
        <authorList>
            <person name="Seki M."/>
            <person name="Iida K."/>
            <person name="Satou M."/>
            <person name="Sakurai T."/>
            <person name="Akiyama K."/>
            <person name="Ishida J."/>
            <person name="Nakajima M."/>
            <person name="Enju A."/>
            <person name="Kamiya A."/>
            <person name="Narusaka M."/>
            <person name="Carninci P."/>
            <person name="Kawai J."/>
            <person name="Hayashizaki Y."/>
            <person name="Shinozaki K."/>
        </authorList>
    </citation>
    <scope>NUCLEOTIDE SEQUENCE</scope>
</reference>
<organism evidence="1">
    <name type="scientific">Arabidopsis thaliana</name>
    <name type="common">Mouse-ear cress</name>
    <dbReference type="NCBI Taxonomy" id="3702"/>
    <lineage>
        <taxon>Eukaryota</taxon>
        <taxon>Viridiplantae</taxon>
        <taxon>Streptophyta</taxon>
        <taxon>Embryophyta</taxon>
        <taxon>Tracheophyta</taxon>
        <taxon>Spermatophyta</taxon>
        <taxon>Magnoliopsida</taxon>
        <taxon>eudicotyledons</taxon>
        <taxon>Gunneridae</taxon>
        <taxon>Pentapetalae</taxon>
        <taxon>rosids</taxon>
        <taxon>malvids</taxon>
        <taxon>Brassicales</taxon>
        <taxon>Brassicaceae</taxon>
        <taxon>Camelineae</taxon>
        <taxon>Arabidopsis</taxon>
    </lineage>
</organism>
<accession>Q8GX03</accession>
<sequence length="55" mass="6097">MQPCNAMTMIAQCLNAPPTFTYSAHGYLKDLYGPCGGSHDAKLIFTITPTTRKRY</sequence>
<evidence type="ECO:0000313" key="1">
    <source>
        <dbReference type="EMBL" id="BAC43124.1"/>
    </source>
</evidence>
<dbReference type="EMBL" id="AK118521">
    <property type="protein sequence ID" value="BAC43124.1"/>
    <property type="molecule type" value="mRNA"/>
</dbReference>